<dbReference type="Proteomes" id="UP000601587">
    <property type="component" value="Unassembled WGS sequence"/>
</dbReference>
<evidence type="ECO:0000313" key="1">
    <source>
        <dbReference type="EMBL" id="ALI53158.1"/>
    </source>
</evidence>
<dbReference type="AlphaFoldDB" id="A0A9Q5BWV0"/>
<dbReference type="Proteomes" id="UP000063930">
    <property type="component" value="Chromosome"/>
</dbReference>
<evidence type="ECO:0000313" key="2">
    <source>
        <dbReference type="EMBL" id="NRN92437.1"/>
    </source>
</evidence>
<name>A0A9Q5BWV0_LACHE</name>
<dbReference type="RefSeq" id="WP_014564142.1">
    <property type="nucleotide sequence ID" value="NZ_CP012381.1"/>
</dbReference>
<organism evidence="2 4">
    <name type="scientific">Lactobacillus helveticus</name>
    <name type="common">Lactobacillus suntoryeus</name>
    <dbReference type="NCBI Taxonomy" id="1587"/>
    <lineage>
        <taxon>Bacteria</taxon>
        <taxon>Bacillati</taxon>
        <taxon>Bacillota</taxon>
        <taxon>Bacilli</taxon>
        <taxon>Lactobacillales</taxon>
        <taxon>Lactobacillaceae</taxon>
        <taxon>Lactobacillus</taxon>
    </lineage>
</organism>
<dbReference type="EMBL" id="CP012381">
    <property type="protein sequence ID" value="ALI53158.1"/>
    <property type="molecule type" value="Genomic_DNA"/>
</dbReference>
<sequence>MFKSTKSQFAIRKLTQGAVAVLLTFGIFANTTSGIVSAAVNQLPRNKFRGL</sequence>
<gene>
    <name evidence="1" type="ORF">ALV80_09095</name>
    <name evidence="2" type="ORF">IMAU50013_02003</name>
</gene>
<proteinExistence type="predicted"/>
<reference evidence="1 3" key="1">
    <citation type="submission" date="2015-08" db="EMBL/GenBank/DDBJ databases">
        <title>Complete genome sequence of Lactobacillus helveticus CAUH18, a probiotic strain originated from koumiss.</title>
        <authorList>
            <person name="Yang Y."/>
            <person name="Hao Y."/>
        </authorList>
    </citation>
    <scope>NUCLEOTIDE SEQUENCE [LARGE SCALE GENOMIC DNA]</scope>
    <source>
        <strain evidence="1 3">CAUH18</strain>
    </source>
</reference>
<accession>A0A9Q5BWV0</accession>
<evidence type="ECO:0000313" key="4">
    <source>
        <dbReference type="Proteomes" id="UP000601587"/>
    </source>
</evidence>
<evidence type="ECO:0000313" key="3">
    <source>
        <dbReference type="Proteomes" id="UP000063930"/>
    </source>
</evidence>
<protein>
    <submittedName>
        <fullName evidence="1">Cell surface protein</fullName>
    </submittedName>
</protein>
<reference evidence="2" key="2">
    <citation type="submission" date="2019-09" db="EMBL/GenBank/DDBJ databases">
        <title>Comparative genomic analysis of Lactobacillus helveticus.</title>
        <authorList>
            <person name="Zhang H."/>
            <person name="Chen Y."/>
            <person name="Zhong Z."/>
        </authorList>
    </citation>
    <scope>NUCLEOTIDE SEQUENCE</scope>
    <source>
        <strain evidence="2">IMAU50013</strain>
    </source>
</reference>
<dbReference type="EMBL" id="WCGB01000072">
    <property type="protein sequence ID" value="NRN92437.1"/>
    <property type="molecule type" value="Genomic_DNA"/>
</dbReference>